<feature type="region of interest" description="Disordered" evidence="2">
    <location>
        <begin position="271"/>
        <end position="307"/>
    </location>
</feature>
<reference evidence="3 4" key="1">
    <citation type="submission" date="2017-01" db="EMBL/GenBank/DDBJ databases">
        <title>The recent genome duplication of the halophilic yeast Hortaea werneckii: insights from long-read sequencing.</title>
        <authorList>
            <person name="Sinha S."/>
            <person name="Flibotte S."/>
            <person name="Neira M."/>
            <person name="Lenassi M."/>
            <person name="Gostincar C."/>
            <person name="Stajich J.E."/>
            <person name="Nislow C.E."/>
        </authorList>
    </citation>
    <scope>NUCLEOTIDE SEQUENCE [LARGE SCALE GENOMIC DNA]</scope>
    <source>
        <strain evidence="3 4">EXF-2000</strain>
    </source>
</reference>
<dbReference type="Proteomes" id="UP000194280">
    <property type="component" value="Unassembled WGS sequence"/>
</dbReference>
<evidence type="ECO:0000256" key="2">
    <source>
        <dbReference type="SAM" id="MobiDB-lite"/>
    </source>
</evidence>
<keyword evidence="1" id="KW-0175">Coiled coil</keyword>
<feature type="compositionally biased region" description="Low complexity" evidence="2">
    <location>
        <begin position="271"/>
        <end position="288"/>
    </location>
</feature>
<organism evidence="3 4">
    <name type="scientific">Hortaea werneckii EXF-2000</name>
    <dbReference type="NCBI Taxonomy" id="1157616"/>
    <lineage>
        <taxon>Eukaryota</taxon>
        <taxon>Fungi</taxon>
        <taxon>Dikarya</taxon>
        <taxon>Ascomycota</taxon>
        <taxon>Pezizomycotina</taxon>
        <taxon>Dothideomycetes</taxon>
        <taxon>Dothideomycetidae</taxon>
        <taxon>Mycosphaerellales</taxon>
        <taxon>Teratosphaeriaceae</taxon>
        <taxon>Hortaea</taxon>
    </lineage>
</organism>
<gene>
    <name evidence="3" type="ORF">BTJ68_09631</name>
</gene>
<evidence type="ECO:0008006" key="5">
    <source>
        <dbReference type="Google" id="ProtNLM"/>
    </source>
</evidence>
<evidence type="ECO:0000256" key="1">
    <source>
        <dbReference type="SAM" id="Coils"/>
    </source>
</evidence>
<dbReference type="InParanoid" id="A0A1Z5T4L5"/>
<dbReference type="STRING" id="1157616.A0A1Z5T4L5"/>
<dbReference type="EMBL" id="MUNK01000125">
    <property type="protein sequence ID" value="OTA30950.1"/>
    <property type="molecule type" value="Genomic_DNA"/>
</dbReference>
<dbReference type="VEuPathDB" id="FungiDB:BTJ68_09631"/>
<evidence type="ECO:0000313" key="4">
    <source>
        <dbReference type="Proteomes" id="UP000194280"/>
    </source>
</evidence>
<dbReference type="AlphaFoldDB" id="A0A1Z5T4L5"/>
<feature type="coiled-coil region" evidence="1">
    <location>
        <begin position="471"/>
        <end position="498"/>
    </location>
</feature>
<name>A0A1Z5T4L5_HORWE</name>
<accession>A0A1Z5T4L5</accession>
<feature type="region of interest" description="Disordered" evidence="2">
    <location>
        <begin position="32"/>
        <end position="88"/>
    </location>
</feature>
<comment type="caution">
    <text evidence="3">The sequence shown here is derived from an EMBL/GenBank/DDBJ whole genome shotgun (WGS) entry which is preliminary data.</text>
</comment>
<sequence>MPEPEYVDDRQHIIPANASYLRDVLREHNGRTENQVEEELRQEASALGVDVSILGAQQQRQHQQQQEEGEESSTQQQPSHQPGRAFSSDLPRQSLESLASRFSQSTTLTSNFSDLSRDPQHAANGRGRSRASLSFKDYDAFISKGYPLTVHLLPTAVLSGLISSTALQTHPGLSMLRLNRSGSTTSLNDSCPHCPQDQASQRRAVHKLPCGHRLCTQALRNTIKSATESKKGAVPSCCGRPIPGKLVEHVMTQGEQHALLEKLEQWDEASSIAASTTSERRTSVASRRPGALSAESRTASDDSRVDTVAPKLQQELDRVMERADFKQLRQDQAEQRDLFLAWIERQRAELDIHHSHLRQEMRARQEQAIEELSDVHVAAMADAEDKQVKAEADMREAHAKERQDAATALKHMEAYCAGTYSTGDAHYRVVTDQDRSELDKVKRSRDQMDIKHESAINVLRGEQSRRLKYRAQRQDREMQELRRIHRREEAEVERGLAEQAHRLDDLVAEKRVSLRARWQVQAAIIVKKFERDTGTSVHARLPSVEWQEGTVEKAVKPRAPNGFANYFSTHYDRQENGKPGVSTGWFVRGRPQRTW</sequence>
<protein>
    <recommendedName>
        <fullName evidence="5">RING-type domain-containing protein</fullName>
    </recommendedName>
</protein>
<keyword evidence="4" id="KW-1185">Reference proteome</keyword>
<proteinExistence type="predicted"/>
<feature type="compositionally biased region" description="Low complexity" evidence="2">
    <location>
        <begin position="57"/>
        <end position="77"/>
    </location>
</feature>
<feature type="region of interest" description="Disordered" evidence="2">
    <location>
        <begin position="106"/>
        <end position="129"/>
    </location>
</feature>
<evidence type="ECO:0000313" key="3">
    <source>
        <dbReference type="EMBL" id="OTA30950.1"/>
    </source>
</evidence>
<dbReference type="OrthoDB" id="9977870at2759"/>